<protein>
    <submittedName>
        <fullName evidence="2">Uncharacterized protein</fullName>
    </submittedName>
</protein>
<name>A0AAV9XB10_9PEZI</name>
<dbReference type="EMBL" id="JAVHJO010000007">
    <property type="protein sequence ID" value="KAK6538875.1"/>
    <property type="molecule type" value="Genomic_DNA"/>
</dbReference>
<comment type="caution">
    <text evidence="2">The sequence shown here is derived from an EMBL/GenBank/DDBJ whole genome shotgun (WGS) entry which is preliminary data.</text>
</comment>
<feature type="compositionally biased region" description="Polar residues" evidence="1">
    <location>
        <begin position="273"/>
        <end position="288"/>
    </location>
</feature>
<feature type="compositionally biased region" description="Low complexity" evidence="1">
    <location>
        <begin position="130"/>
        <end position="139"/>
    </location>
</feature>
<feature type="compositionally biased region" description="Polar residues" evidence="1">
    <location>
        <begin position="107"/>
        <end position="118"/>
    </location>
</feature>
<sequence>MGRYLPWRDDPGELRPIKRIKTDPSPEEIIAKRKKEKEEKDEDFREDEYMRDGLDHDDKYIMVEDELLQIAKSYTAKLHSAELARLQDQLARRKAQRASQSQSSSQPKITASMSKQRQVILQRRIHDAAVQKAAAGSKATTKDEEQYNPQFSSKSLGRLMTTSAPRIESTLPLPPFPGKNIKPATRAAAGFTKASFKKPSESQISPSQLRRLNSQVAEEYSDDEDDDSGDDGGDTDDSDDDLDVIPKRRNTFQNDRKPTSAEKRPGFKDSDGRISSSKHPPVSSIVTNTVYKTTYPSSIKQLASSPVSQAPVIKSTPLKPCTIPTSITQQRTPGSASKESKAKVIISDSDSDDYADAAQAERWRRRKELAGAQKSGPKS</sequence>
<organism evidence="2 3">
    <name type="scientific">Orbilia ellipsospora</name>
    <dbReference type="NCBI Taxonomy" id="2528407"/>
    <lineage>
        <taxon>Eukaryota</taxon>
        <taxon>Fungi</taxon>
        <taxon>Dikarya</taxon>
        <taxon>Ascomycota</taxon>
        <taxon>Pezizomycotina</taxon>
        <taxon>Orbiliomycetes</taxon>
        <taxon>Orbiliales</taxon>
        <taxon>Orbiliaceae</taxon>
        <taxon>Orbilia</taxon>
    </lineage>
</organism>
<feature type="compositionally biased region" description="Low complexity" evidence="1">
    <location>
        <begin position="97"/>
        <end position="106"/>
    </location>
</feature>
<keyword evidence="3" id="KW-1185">Reference proteome</keyword>
<evidence type="ECO:0000313" key="3">
    <source>
        <dbReference type="Proteomes" id="UP001365542"/>
    </source>
</evidence>
<feature type="compositionally biased region" description="Basic and acidic residues" evidence="1">
    <location>
        <begin position="1"/>
        <end position="24"/>
    </location>
</feature>
<dbReference type="AlphaFoldDB" id="A0AAV9XB10"/>
<feature type="compositionally biased region" description="Polar residues" evidence="1">
    <location>
        <begin position="147"/>
        <end position="164"/>
    </location>
</feature>
<reference evidence="2 3" key="1">
    <citation type="submission" date="2019-10" db="EMBL/GenBank/DDBJ databases">
        <authorList>
            <person name="Palmer J.M."/>
        </authorList>
    </citation>
    <scope>NUCLEOTIDE SEQUENCE [LARGE SCALE GENOMIC DNA]</scope>
    <source>
        <strain evidence="2 3">TWF694</strain>
    </source>
</reference>
<proteinExistence type="predicted"/>
<feature type="compositionally biased region" description="Polar residues" evidence="1">
    <location>
        <begin position="201"/>
        <end position="216"/>
    </location>
</feature>
<gene>
    <name evidence="2" type="ORF">TWF694_010433</name>
</gene>
<feature type="compositionally biased region" description="Polar residues" evidence="1">
    <location>
        <begin position="323"/>
        <end position="337"/>
    </location>
</feature>
<feature type="compositionally biased region" description="Acidic residues" evidence="1">
    <location>
        <begin position="219"/>
        <end position="243"/>
    </location>
</feature>
<feature type="compositionally biased region" description="Basic and acidic residues" evidence="1">
    <location>
        <begin position="254"/>
        <end position="272"/>
    </location>
</feature>
<evidence type="ECO:0000313" key="2">
    <source>
        <dbReference type="EMBL" id="KAK6538875.1"/>
    </source>
</evidence>
<feature type="region of interest" description="Disordered" evidence="1">
    <location>
        <begin position="88"/>
        <end position="118"/>
    </location>
</feature>
<accession>A0AAV9XB10</accession>
<feature type="region of interest" description="Disordered" evidence="1">
    <location>
        <begin position="130"/>
        <end position="288"/>
    </location>
</feature>
<feature type="region of interest" description="Disordered" evidence="1">
    <location>
        <begin position="1"/>
        <end position="50"/>
    </location>
</feature>
<evidence type="ECO:0000256" key="1">
    <source>
        <dbReference type="SAM" id="MobiDB-lite"/>
    </source>
</evidence>
<dbReference type="Proteomes" id="UP001365542">
    <property type="component" value="Unassembled WGS sequence"/>
</dbReference>
<feature type="region of interest" description="Disordered" evidence="1">
    <location>
        <begin position="306"/>
        <end position="379"/>
    </location>
</feature>